<evidence type="ECO:0000259" key="1">
    <source>
        <dbReference type="PROSITE" id="PS50104"/>
    </source>
</evidence>
<comment type="caution">
    <text evidence="2">The sequence shown here is derived from an EMBL/GenBank/DDBJ whole genome shotgun (WGS) entry which is preliminary data.</text>
</comment>
<protein>
    <submittedName>
        <fullName evidence="2">Toll/interleukin-1 receptor domain-containing protein</fullName>
    </submittedName>
</protein>
<evidence type="ECO:0000313" key="3">
    <source>
        <dbReference type="Proteomes" id="UP000643405"/>
    </source>
</evidence>
<dbReference type="Proteomes" id="UP000643405">
    <property type="component" value="Unassembled WGS sequence"/>
</dbReference>
<dbReference type="InterPro" id="IPR000157">
    <property type="entry name" value="TIR_dom"/>
</dbReference>
<dbReference type="PROSITE" id="PS50104">
    <property type="entry name" value="TIR"/>
    <property type="match status" value="1"/>
</dbReference>
<dbReference type="GO" id="GO:0007165">
    <property type="term" value="P:signal transduction"/>
    <property type="evidence" value="ECO:0007669"/>
    <property type="project" value="InterPro"/>
</dbReference>
<keyword evidence="2" id="KW-0675">Receptor</keyword>
<dbReference type="Pfam" id="PF13676">
    <property type="entry name" value="TIR_2"/>
    <property type="match status" value="1"/>
</dbReference>
<reference evidence="2" key="1">
    <citation type="submission" date="2020-09" db="EMBL/GenBank/DDBJ databases">
        <title>Genome seq and assembly of Tianweitania sp.</title>
        <authorList>
            <person name="Chhetri G."/>
        </authorList>
    </citation>
    <scope>NUCLEOTIDE SEQUENCE</scope>
    <source>
        <strain evidence="2">Rool2</strain>
    </source>
</reference>
<organism evidence="2 3">
    <name type="scientific">Oryzicola mucosus</name>
    <dbReference type="NCBI Taxonomy" id="2767425"/>
    <lineage>
        <taxon>Bacteria</taxon>
        <taxon>Pseudomonadati</taxon>
        <taxon>Pseudomonadota</taxon>
        <taxon>Alphaproteobacteria</taxon>
        <taxon>Hyphomicrobiales</taxon>
        <taxon>Phyllobacteriaceae</taxon>
        <taxon>Oryzicola</taxon>
    </lineage>
</organism>
<dbReference type="RefSeq" id="WP_188164317.1">
    <property type="nucleotide sequence ID" value="NZ_JACVVX010000002.1"/>
</dbReference>
<dbReference type="Gene3D" id="3.40.50.10140">
    <property type="entry name" value="Toll/interleukin-1 receptor homology (TIR) domain"/>
    <property type="match status" value="1"/>
</dbReference>
<accession>A0A8J6PN69</accession>
<feature type="domain" description="TIR" evidence="1">
    <location>
        <begin position="1"/>
        <end position="149"/>
    </location>
</feature>
<evidence type="ECO:0000313" key="2">
    <source>
        <dbReference type="EMBL" id="MBD0414907.1"/>
    </source>
</evidence>
<dbReference type="SUPFAM" id="SSF52200">
    <property type="entry name" value="Toll/Interleukin receptor TIR domain"/>
    <property type="match status" value="1"/>
</dbReference>
<gene>
    <name evidence="2" type="ORF">ICI42_09595</name>
</gene>
<sequence length="395" mass="44358">MDFNGFFSYSRQDSENDPELFEEIHKEVQSRVQQRLVNANFKLWRDVKNLRLADQWSSELEIAVKRSDVFIALVSPSWMSSAICRQEYNCYLKRDDEIGEGVIPSIVSIIIRDLESQVKYFDDDQTALYADIKSRQYIHKDIVDIKALALGDRSKWVDRIADDVSGIIERRRCAGNPADADFRANPIRYNRTNLTKEFSTKAYNFEEVDFLGDHELLLKDAEDGGSKIYGQFDFVDKLYVSGESGRVEFGVRRAMLCISDKGGVRGGPTEHLRRVTSCAKYLNLHKFPGALAIGIDPPPGKTALSELALPPGPAPENRLSELGIFRSDGLDLSAVLTVSLNTEGIFIKGMSDSELSNVQLSKLDAILSVAAEKYAGADEGSINRDLEIQDDRKKR</sequence>
<dbReference type="EMBL" id="JACVVX010000002">
    <property type="protein sequence ID" value="MBD0414907.1"/>
    <property type="molecule type" value="Genomic_DNA"/>
</dbReference>
<proteinExistence type="predicted"/>
<name>A0A8J6PN69_9HYPH</name>
<dbReference type="AlphaFoldDB" id="A0A8J6PN69"/>
<dbReference type="InterPro" id="IPR035897">
    <property type="entry name" value="Toll_tir_struct_dom_sf"/>
</dbReference>
<keyword evidence="3" id="KW-1185">Reference proteome</keyword>